<accession>A0A840IRJ0</accession>
<dbReference type="AlphaFoldDB" id="A0A840IRJ0"/>
<dbReference type="EMBL" id="JACHMG010000001">
    <property type="protein sequence ID" value="MBB4684453.1"/>
    <property type="molecule type" value="Genomic_DNA"/>
</dbReference>
<dbReference type="SUPFAM" id="SSF53448">
    <property type="entry name" value="Nucleotide-diphospho-sugar transferases"/>
    <property type="match status" value="2"/>
</dbReference>
<dbReference type="InterPro" id="IPR001173">
    <property type="entry name" value="Glyco_trans_2-like"/>
</dbReference>
<gene>
    <name evidence="2" type="ORF">BJY18_001938</name>
</gene>
<evidence type="ECO:0000313" key="3">
    <source>
        <dbReference type="Proteomes" id="UP000581769"/>
    </source>
</evidence>
<dbReference type="PANTHER" id="PTHR43685">
    <property type="entry name" value="GLYCOSYLTRANSFERASE"/>
    <property type="match status" value="1"/>
</dbReference>
<dbReference type="RefSeq" id="WP_184779537.1">
    <property type="nucleotide sequence ID" value="NZ_JACHMG010000001.1"/>
</dbReference>
<protein>
    <submittedName>
        <fullName evidence="2">GT2 family glycosyltransferase</fullName>
    </submittedName>
</protein>
<feature type="domain" description="Glycosyltransferase 2-like" evidence="1">
    <location>
        <begin position="379"/>
        <end position="545"/>
    </location>
</feature>
<comment type="caution">
    <text evidence="2">The sequence shown here is derived from an EMBL/GenBank/DDBJ whole genome shotgun (WGS) entry which is preliminary data.</text>
</comment>
<reference evidence="2 3" key="1">
    <citation type="submission" date="2020-08" db="EMBL/GenBank/DDBJ databases">
        <title>Sequencing the genomes of 1000 actinobacteria strains.</title>
        <authorList>
            <person name="Klenk H.-P."/>
        </authorList>
    </citation>
    <scope>NUCLEOTIDE SEQUENCE [LARGE SCALE GENOMIC DNA]</scope>
    <source>
        <strain evidence="2 3">DSM 45859</strain>
    </source>
</reference>
<proteinExistence type="predicted"/>
<dbReference type="GO" id="GO:0044010">
    <property type="term" value="P:single-species biofilm formation"/>
    <property type="evidence" value="ECO:0007669"/>
    <property type="project" value="TreeGrafter"/>
</dbReference>
<keyword evidence="2" id="KW-0808">Transferase</keyword>
<dbReference type="Pfam" id="PF00535">
    <property type="entry name" value="Glycos_transf_2"/>
    <property type="match status" value="2"/>
</dbReference>
<keyword evidence="3" id="KW-1185">Reference proteome</keyword>
<evidence type="ECO:0000313" key="2">
    <source>
        <dbReference type="EMBL" id="MBB4684453.1"/>
    </source>
</evidence>
<dbReference type="PANTHER" id="PTHR43685:SF2">
    <property type="entry name" value="GLYCOSYLTRANSFERASE 2-LIKE DOMAIN-CONTAINING PROTEIN"/>
    <property type="match status" value="1"/>
</dbReference>
<organism evidence="2 3">
    <name type="scientific">Amycolatopsis jiangsuensis</name>
    <dbReference type="NCBI Taxonomy" id="1181879"/>
    <lineage>
        <taxon>Bacteria</taxon>
        <taxon>Bacillati</taxon>
        <taxon>Actinomycetota</taxon>
        <taxon>Actinomycetes</taxon>
        <taxon>Pseudonocardiales</taxon>
        <taxon>Pseudonocardiaceae</taxon>
        <taxon>Amycolatopsis</taxon>
    </lineage>
</organism>
<feature type="domain" description="Glycosyltransferase 2-like" evidence="1">
    <location>
        <begin position="9"/>
        <end position="176"/>
    </location>
</feature>
<dbReference type="Proteomes" id="UP000581769">
    <property type="component" value="Unassembled WGS sequence"/>
</dbReference>
<sequence length="677" mass="73444">MTGARHAASVVLCCYTEDRWDDLVEAVKSVGGQTLPPAELVVVVDHNPALLRRAAEAFEAPGVRVLENHRRAGLSGARNTGYRAAVGEIVAFLDDDAAADSWWLEEMLAPYADPAVAAVGGRAIPAWPDDAPPRWLPPELYWIVGCGYTGQPESRAEVRNLMGCAMSFRRKHLEALGGFTESVGRTAALPLGCEETELCIRLRQRVPGAKVVLEPAATVRHRVTRGRTAREYIRHRSWAEGISKAAVSRLVGEQDALETERSYLRAVLPKAVLRELRRGNLAGARGIFVATAAAGAGYVRGRLRRGENETQPSPIPVHTVDLAGGSEVDWPGEAAALVRAGEVVLGSVRRPEDAAGLRERLAELSADRPPRPERLPRVSVVLATAGRPDDVRRCVHSVLATGYPDLEILVVDNVADGPRGPLRELATTDERIRLLHEPVPGAGRARNRGAQAATGTVLAFTDDDTVVDRGWLAELAAELAQPDTPCVTGLVAPLRLDTPAQVWFEAFGGFGKGYRRQAFTADAHRLQSPGRFGSGNNMAWRREDFLALGGFDERLGPGRRTKSGEDLDLYLRLVGSGKRVVYTPHAVVRHEHRGTEEELLRQLRGYGTGLAAMYLLHAARPGGLRELALAVPRGLPRLLGRKSEQSTESAGVPRRLVIEQLKGTVSAPLALLRERAR</sequence>
<dbReference type="Gene3D" id="3.90.550.10">
    <property type="entry name" value="Spore Coat Polysaccharide Biosynthesis Protein SpsA, Chain A"/>
    <property type="match status" value="2"/>
</dbReference>
<name>A0A840IRJ0_9PSEU</name>
<dbReference type="InterPro" id="IPR050834">
    <property type="entry name" value="Glycosyltransf_2"/>
</dbReference>
<dbReference type="GO" id="GO:0016740">
    <property type="term" value="F:transferase activity"/>
    <property type="evidence" value="ECO:0007669"/>
    <property type="project" value="UniProtKB-KW"/>
</dbReference>
<dbReference type="InterPro" id="IPR029044">
    <property type="entry name" value="Nucleotide-diphossugar_trans"/>
</dbReference>
<evidence type="ECO:0000259" key="1">
    <source>
        <dbReference type="Pfam" id="PF00535"/>
    </source>
</evidence>